<evidence type="ECO:0000256" key="7">
    <source>
        <dbReference type="ARBA" id="ARBA00038093"/>
    </source>
</evidence>
<feature type="binding site" evidence="8">
    <location>
        <position position="6"/>
    </location>
    <ligand>
        <name>Mg(2+)</name>
        <dbReference type="ChEBI" id="CHEBI:18420"/>
    </ligand>
</feature>
<dbReference type="GO" id="GO:0090729">
    <property type="term" value="F:toxin activity"/>
    <property type="evidence" value="ECO:0007669"/>
    <property type="project" value="UniProtKB-KW"/>
</dbReference>
<reference evidence="10" key="1">
    <citation type="submission" date="2020-10" db="EMBL/GenBank/DDBJ databases">
        <authorList>
            <person name="Castelo-Branco R."/>
            <person name="Eusebio N."/>
            <person name="Adriana R."/>
            <person name="Vieira A."/>
            <person name="Brugerolle De Fraissinette N."/>
            <person name="Rezende De Castro R."/>
            <person name="Schneider M.P."/>
            <person name="Vasconcelos V."/>
            <person name="Leao P.N."/>
        </authorList>
    </citation>
    <scope>NUCLEOTIDE SEQUENCE</scope>
    <source>
        <strain evidence="10">LEGE 07310</strain>
    </source>
</reference>
<keyword evidence="8" id="KW-0800">Toxin</keyword>
<dbReference type="SUPFAM" id="SSF88723">
    <property type="entry name" value="PIN domain-like"/>
    <property type="match status" value="1"/>
</dbReference>
<dbReference type="AlphaFoldDB" id="A0A8J7DPS2"/>
<keyword evidence="4 8" id="KW-0479">Metal-binding</keyword>
<name>A0A8J7DPS2_9CYAN</name>
<protein>
    <recommendedName>
        <fullName evidence="8">Ribonuclease VapC</fullName>
        <shortName evidence="8">RNase VapC</shortName>
        <ecNumber evidence="8">3.1.-.-</ecNumber>
    </recommendedName>
    <alternativeName>
        <fullName evidence="8">Toxin VapC</fullName>
    </alternativeName>
</protein>
<evidence type="ECO:0000256" key="5">
    <source>
        <dbReference type="ARBA" id="ARBA00022801"/>
    </source>
</evidence>
<comment type="similarity">
    <text evidence="7 8">Belongs to the PINc/VapC protein family.</text>
</comment>
<evidence type="ECO:0000256" key="6">
    <source>
        <dbReference type="ARBA" id="ARBA00022842"/>
    </source>
</evidence>
<dbReference type="InterPro" id="IPR002716">
    <property type="entry name" value="PIN_dom"/>
</dbReference>
<feature type="binding site" evidence="8">
    <location>
        <position position="98"/>
    </location>
    <ligand>
        <name>Mg(2+)</name>
        <dbReference type="ChEBI" id="CHEBI:18420"/>
    </ligand>
</feature>
<dbReference type="InterPro" id="IPR029060">
    <property type="entry name" value="PIN-like_dom_sf"/>
</dbReference>
<proteinExistence type="inferred from homology"/>
<dbReference type="EC" id="3.1.-.-" evidence="8"/>
<keyword evidence="6 8" id="KW-0460">Magnesium</keyword>
<keyword evidence="11" id="KW-1185">Reference proteome</keyword>
<comment type="caution">
    <text evidence="10">The sequence shown here is derived from an EMBL/GenBank/DDBJ whole genome shotgun (WGS) entry which is preliminary data.</text>
</comment>
<evidence type="ECO:0000256" key="4">
    <source>
        <dbReference type="ARBA" id="ARBA00022723"/>
    </source>
</evidence>
<dbReference type="GO" id="GO:0004540">
    <property type="term" value="F:RNA nuclease activity"/>
    <property type="evidence" value="ECO:0007669"/>
    <property type="project" value="InterPro"/>
</dbReference>
<dbReference type="RefSeq" id="WP_193911897.1">
    <property type="nucleotide sequence ID" value="NZ_JADEXG010000090.1"/>
</dbReference>
<dbReference type="PANTHER" id="PTHR33653:SF1">
    <property type="entry name" value="RIBONUCLEASE VAPC2"/>
    <property type="match status" value="1"/>
</dbReference>
<keyword evidence="3 8" id="KW-0540">Nuclease</keyword>
<comment type="cofactor">
    <cofactor evidence="1 8">
        <name>Mg(2+)</name>
        <dbReference type="ChEBI" id="CHEBI:18420"/>
    </cofactor>
</comment>
<keyword evidence="2 8" id="KW-1277">Toxin-antitoxin system</keyword>
<dbReference type="Pfam" id="PF01850">
    <property type="entry name" value="PIN"/>
    <property type="match status" value="1"/>
</dbReference>
<dbReference type="InterPro" id="IPR050556">
    <property type="entry name" value="Type_II_TA_system_RNase"/>
</dbReference>
<evidence type="ECO:0000256" key="1">
    <source>
        <dbReference type="ARBA" id="ARBA00001946"/>
    </source>
</evidence>
<evidence type="ECO:0000256" key="2">
    <source>
        <dbReference type="ARBA" id="ARBA00022649"/>
    </source>
</evidence>
<evidence type="ECO:0000256" key="3">
    <source>
        <dbReference type="ARBA" id="ARBA00022722"/>
    </source>
</evidence>
<comment type="function">
    <text evidence="8">Toxic component of a toxin-antitoxin (TA) system. An RNase.</text>
</comment>
<evidence type="ECO:0000313" key="11">
    <source>
        <dbReference type="Proteomes" id="UP000636505"/>
    </source>
</evidence>
<evidence type="ECO:0000259" key="9">
    <source>
        <dbReference type="Pfam" id="PF01850"/>
    </source>
</evidence>
<dbReference type="GO" id="GO:0000287">
    <property type="term" value="F:magnesium ion binding"/>
    <property type="evidence" value="ECO:0007669"/>
    <property type="project" value="UniProtKB-UniRule"/>
</dbReference>
<dbReference type="Gene3D" id="3.40.50.1010">
    <property type="entry name" value="5'-nuclease"/>
    <property type="match status" value="1"/>
</dbReference>
<organism evidence="10 11">
    <name type="scientific">Vasconcelosia minhoensis LEGE 07310</name>
    <dbReference type="NCBI Taxonomy" id="915328"/>
    <lineage>
        <taxon>Bacteria</taxon>
        <taxon>Bacillati</taxon>
        <taxon>Cyanobacteriota</taxon>
        <taxon>Cyanophyceae</taxon>
        <taxon>Nodosilineales</taxon>
        <taxon>Cymatolegaceae</taxon>
        <taxon>Vasconcelosia</taxon>
        <taxon>Vasconcelosia minhoensis</taxon>
    </lineage>
</organism>
<dbReference type="EMBL" id="JADEXG010000090">
    <property type="protein sequence ID" value="MBE9080195.1"/>
    <property type="molecule type" value="Genomic_DNA"/>
</dbReference>
<dbReference type="Proteomes" id="UP000636505">
    <property type="component" value="Unassembled WGS sequence"/>
</dbReference>
<sequence length="142" mass="15894">MQYLLDTNICIYLIKHKPPKVLTRFQSLSLSDIGISSITVAELEYGVYKSQQQEKNRSALMQFLIPLEIVEFDQTAATVYGLIRSDLESKGLVIGAMDMLIAAHALSRGVTLVSNNVREFSRIPDLLLENWAERTIATSASF</sequence>
<dbReference type="GO" id="GO:0016787">
    <property type="term" value="F:hydrolase activity"/>
    <property type="evidence" value="ECO:0007669"/>
    <property type="project" value="UniProtKB-KW"/>
</dbReference>
<dbReference type="HAMAP" id="MF_00265">
    <property type="entry name" value="VapC_Nob1"/>
    <property type="match status" value="1"/>
</dbReference>
<dbReference type="CDD" id="cd09881">
    <property type="entry name" value="PIN_VapC4-5_FitB-like"/>
    <property type="match status" value="1"/>
</dbReference>
<gene>
    <name evidence="8" type="primary">vapC</name>
    <name evidence="10" type="ORF">IQ241_23390</name>
</gene>
<dbReference type="InterPro" id="IPR022907">
    <property type="entry name" value="VapC_family"/>
</dbReference>
<dbReference type="PANTHER" id="PTHR33653">
    <property type="entry name" value="RIBONUCLEASE VAPC2"/>
    <property type="match status" value="1"/>
</dbReference>
<feature type="domain" description="PIN" evidence="9">
    <location>
        <begin position="3"/>
        <end position="124"/>
    </location>
</feature>
<keyword evidence="5 8" id="KW-0378">Hydrolase</keyword>
<accession>A0A8J7DPS2</accession>
<evidence type="ECO:0000313" key="10">
    <source>
        <dbReference type="EMBL" id="MBE9080195.1"/>
    </source>
</evidence>
<evidence type="ECO:0000256" key="8">
    <source>
        <dbReference type="HAMAP-Rule" id="MF_00265"/>
    </source>
</evidence>